<reference evidence="7" key="1">
    <citation type="submission" date="2016-04" db="EMBL/GenBank/DDBJ databases">
        <title>Complete Genome Sequences of Twelve Strains of a Stable Defined Moderately Diverse Mouse Microbiota 2 (sDMDMm2).</title>
        <authorList>
            <person name="Uchimura Y."/>
            <person name="Wyss M."/>
            <person name="Brugiroux S."/>
            <person name="Limenitakis J.P."/>
            <person name="Stecher B."/>
            <person name="McCoy K.D."/>
            <person name="Macpherson A.J."/>
        </authorList>
    </citation>
    <scope>NUCLEOTIDE SEQUENCE [LARGE SCALE GENOMIC DNA]</scope>
    <source>
        <strain evidence="7">YL27</strain>
    </source>
</reference>
<feature type="transmembrane region" description="Helical" evidence="1">
    <location>
        <begin position="313"/>
        <end position="333"/>
    </location>
</feature>
<accession>A0A1B1S7J8</accession>
<keyword evidence="1" id="KW-1133">Transmembrane helix</keyword>
<reference evidence="6 8" key="3">
    <citation type="submission" date="2019-04" db="EMBL/GenBank/DDBJ databases">
        <title>Microbes associate with the intestines of laboratory mice.</title>
        <authorList>
            <person name="Navarre W."/>
            <person name="Wong E."/>
            <person name="Huang K."/>
            <person name="Tropini C."/>
            <person name="Ng K."/>
            <person name="Yu B."/>
        </authorList>
    </citation>
    <scope>NUCLEOTIDE SEQUENCE [LARGE SCALE GENOMIC DNA]</scope>
    <source>
        <strain evidence="6 8">NM06_A21</strain>
    </source>
</reference>
<dbReference type="OrthoDB" id="319167at2"/>
<evidence type="ECO:0000313" key="6">
    <source>
        <dbReference type="EMBL" id="TGY75687.1"/>
    </source>
</evidence>
<dbReference type="InterPro" id="IPR025178">
    <property type="entry name" value="Lnb_N"/>
</dbReference>
<keyword evidence="1" id="KW-0812">Transmembrane</keyword>
<dbReference type="STRING" id="1796646.A4V02_02905"/>
<protein>
    <submittedName>
        <fullName evidence="6">DUF4105 domain-containing protein</fullName>
    </submittedName>
</protein>
<feature type="transmembrane region" description="Helical" evidence="1">
    <location>
        <begin position="257"/>
        <end position="275"/>
    </location>
</feature>
<dbReference type="GeneID" id="65535792"/>
<dbReference type="Proteomes" id="UP000306630">
    <property type="component" value="Unassembled WGS sequence"/>
</dbReference>
<feature type="transmembrane region" description="Helical" evidence="1">
    <location>
        <begin position="340"/>
        <end position="362"/>
    </location>
</feature>
<feature type="signal peptide" evidence="2">
    <location>
        <begin position="1"/>
        <end position="20"/>
    </location>
</feature>
<dbReference type="RefSeq" id="WP_084273942.1">
    <property type="nucleotide sequence ID" value="NZ_CAJTAP010000002.1"/>
</dbReference>
<evidence type="ECO:0000259" key="3">
    <source>
        <dbReference type="Pfam" id="PF13387"/>
    </source>
</evidence>
<sequence>MKRFFLALSFCLCALCCVFAAPAVSDSARVSFVICSPGSNVYELEGHAAMRVVLPDGRDLAVNYGIFDFDSPNFIYRFVKGETDYMVAAYPFSIFLESYVRDGREVVEYPIALDAGETSALLELLSRNLMPDKRVYRYNYVKDNCSTRLFGLVEDAVGDTVAMQAPGYTDGWSFRDAMRHYHRNYPWYQFGIDLALGSGIDYPISEHEKAFAPHLLIDMLPTARIAGQSLVADSPVRYAGRGTGGPQGPTPWPLTPMAVSLYILAGVILCAVADIRRRRVSRWVDIIFMSVAGLAGCLLAFLVFISVHEATSPNWLIVWLNPLCFIVPACVYIKKCVRLVLLYEIVNFVALFLLCMLWPFTGQSANEAFWPLIAADMILSARYIYIIYASCAKKQIQA</sequence>
<evidence type="ECO:0000313" key="7">
    <source>
        <dbReference type="Proteomes" id="UP000186351"/>
    </source>
</evidence>
<dbReference type="AlphaFoldDB" id="A0A1B1S7J8"/>
<feature type="chain" id="PRO_5012204445" evidence="2">
    <location>
        <begin position="21"/>
        <end position="398"/>
    </location>
</feature>
<keyword evidence="2" id="KW-0732">Signal</keyword>
<feature type="domain" description="Lnb N-terminal periplasmic" evidence="3">
    <location>
        <begin position="26"/>
        <end position="159"/>
    </location>
</feature>
<organism evidence="5 7">
    <name type="scientific">Muribaculum intestinale</name>
    <dbReference type="NCBI Taxonomy" id="1796646"/>
    <lineage>
        <taxon>Bacteria</taxon>
        <taxon>Pseudomonadati</taxon>
        <taxon>Bacteroidota</taxon>
        <taxon>Bacteroidia</taxon>
        <taxon>Bacteroidales</taxon>
        <taxon>Muribaculaceae</taxon>
        <taxon>Muribaculum</taxon>
    </lineage>
</organism>
<reference evidence="5" key="2">
    <citation type="submission" date="2017-04" db="EMBL/GenBank/DDBJ databases">
        <title>Complete Genome Sequences of Twelve Strains of a Stable Defined Moderately Diverse Mouse Microbiota 2 (sDMDMm2).</title>
        <authorList>
            <person name="Uchimura Y."/>
            <person name="Wyss M."/>
            <person name="Brugiroux S."/>
            <person name="Limenitakis J.P."/>
            <person name="Stecher B."/>
            <person name="McCoy K.D."/>
            <person name="Macpherson A.J."/>
        </authorList>
    </citation>
    <scope>NUCLEOTIDE SEQUENCE</scope>
    <source>
        <strain evidence="5">YL27</strain>
    </source>
</reference>
<dbReference type="InterPro" id="IPR057436">
    <property type="entry name" value="5TMH_Lnb"/>
</dbReference>
<accession>A0A1Z2XE59</accession>
<dbReference type="Pfam" id="PF13387">
    <property type="entry name" value="Lnb_N"/>
    <property type="match status" value="1"/>
</dbReference>
<proteinExistence type="predicted"/>
<evidence type="ECO:0000256" key="2">
    <source>
        <dbReference type="SAM" id="SignalP"/>
    </source>
</evidence>
<keyword evidence="7" id="KW-1185">Reference proteome</keyword>
<feature type="domain" description="Lnb-like transmembrane" evidence="4">
    <location>
        <begin position="252"/>
        <end position="388"/>
    </location>
</feature>
<feature type="transmembrane region" description="Helical" evidence="1">
    <location>
        <begin position="287"/>
        <end position="307"/>
    </location>
</feature>
<dbReference type="Pfam" id="PF25221">
    <property type="entry name" value="5TMH_Lnb"/>
    <property type="match status" value="1"/>
</dbReference>
<name>A0A1B1S7J8_9BACT</name>
<evidence type="ECO:0000256" key="1">
    <source>
        <dbReference type="SAM" id="Phobius"/>
    </source>
</evidence>
<dbReference type="EMBL" id="CP015402">
    <property type="protein sequence ID" value="ANU62773.2"/>
    <property type="molecule type" value="Genomic_DNA"/>
</dbReference>
<gene>
    <name evidence="5" type="ORF">A4V02_02905</name>
    <name evidence="6" type="ORF">E5333_03295</name>
</gene>
<feature type="transmembrane region" description="Helical" evidence="1">
    <location>
        <begin position="368"/>
        <end position="388"/>
    </location>
</feature>
<dbReference type="KEGG" id="pary:A4V02_02905"/>
<dbReference type="EMBL" id="SRYD01000009">
    <property type="protein sequence ID" value="TGY75687.1"/>
    <property type="molecule type" value="Genomic_DNA"/>
</dbReference>
<evidence type="ECO:0000313" key="5">
    <source>
        <dbReference type="EMBL" id="ANU62773.2"/>
    </source>
</evidence>
<evidence type="ECO:0000259" key="4">
    <source>
        <dbReference type="Pfam" id="PF25221"/>
    </source>
</evidence>
<evidence type="ECO:0000313" key="8">
    <source>
        <dbReference type="Proteomes" id="UP000306630"/>
    </source>
</evidence>
<keyword evidence="1" id="KW-0472">Membrane</keyword>
<dbReference type="Proteomes" id="UP000186351">
    <property type="component" value="Chromosome"/>
</dbReference>